<keyword evidence="1" id="KW-0472">Membrane</keyword>
<evidence type="ECO:0000313" key="2">
    <source>
        <dbReference type="EMBL" id="GAH00871.1"/>
    </source>
</evidence>
<accession>X1BYG7</accession>
<evidence type="ECO:0000256" key="1">
    <source>
        <dbReference type="SAM" id="Phobius"/>
    </source>
</evidence>
<feature type="transmembrane region" description="Helical" evidence="1">
    <location>
        <begin position="56"/>
        <end position="75"/>
    </location>
</feature>
<dbReference type="EMBL" id="BART01022800">
    <property type="protein sequence ID" value="GAH00871.1"/>
    <property type="molecule type" value="Genomic_DNA"/>
</dbReference>
<feature type="transmembrane region" description="Helical" evidence="1">
    <location>
        <begin position="7"/>
        <end position="36"/>
    </location>
</feature>
<name>X1BYG7_9ZZZZ</name>
<gene>
    <name evidence="2" type="ORF">S01H4_41654</name>
</gene>
<sequence length="83" mass="9368">MRRASRIFLIIGLILLFPLIYTLLALVVSILSFYYINLPWLTLGMILSEKCFFGMVFWGMISLIISVSINGSTFAKDTVGESK</sequence>
<proteinExistence type="predicted"/>
<organism evidence="2">
    <name type="scientific">marine sediment metagenome</name>
    <dbReference type="NCBI Taxonomy" id="412755"/>
    <lineage>
        <taxon>unclassified sequences</taxon>
        <taxon>metagenomes</taxon>
        <taxon>ecological metagenomes</taxon>
    </lineage>
</organism>
<keyword evidence="1" id="KW-1133">Transmembrane helix</keyword>
<protein>
    <submittedName>
        <fullName evidence="2">Uncharacterized protein</fullName>
    </submittedName>
</protein>
<comment type="caution">
    <text evidence="2">The sequence shown here is derived from an EMBL/GenBank/DDBJ whole genome shotgun (WGS) entry which is preliminary data.</text>
</comment>
<keyword evidence="1" id="KW-0812">Transmembrane</keyword>
<dbReference type="AlphaFoldDB" id="X1BYG7"/>
<reference evidence="2" key="1">
    <citation type="journal article" date="2014" name="Front. Microbiol.">
        <title>High frequency of phylogenetically diverse reductive dehalogenase-homologous genes in deep subseafloor sedimentary metagenomes.</title>
        <authorList>
            <person name="Kawai M."/>
            <person name="Futagami T."/>
            <person name="Toyoda A."/>
            <person name="Takaki Y."/>
            <person name="Nishi S."/>
            <person name="Hori S."/>
            <person name="Arai W."/>
            <person name="Tsubouchi T."/>
            <person name="Morono Y."/>
            <person name="Uchiyama I."/>
            <person name="Ito T."/>
            <person name="Fujiyama A."/>
            <person name="Inagaki F."/>
            <person name="Takami H."/>
        </authorList>
    </citation>
    <scope>NUCLEOTIDE SEQUENCE</scope>
    <source>
        <strain evidence="2">Expedition CK06-06</strain>
    </source>
</reference>